<dbReference type="SMART" id="SM00382">
    <property type="entry name" value="AAA"/>
    <property type="match status" value="1"/>
</dbReference>
<accession>A0AB39QRR7</accession>
<dbReference type="GO" id="GO:0008168">
    <property type="term" value="F:methyltransferase activity"/>
    <property type="evidence" value="ECO:0007669"/>
    <property type="project" value="UniProtKB-ARBA"/>
</dbReference>
<proteinExistence type="predicted"/>
<dbReference type="AlphaFoldDB" id="A0AB39QRR7"/>
<gene>
    <name evidence="2" type="ORF">AB5J52_25405</name>
</gene>
<name>A0AB39QRR7_9ACTN</name>
<feature type="domain" description="AAA+ ATPase" evidence="1">
    <location>
        <begin position="80"/>
        <end position="227"/>
    </location>
</feature>
<dbReference type="SUPFAM" id="SSF52540">
    <property type="entry name" value="P-loop containing nucleoside triphosphate hydrolases"/>
    <property type="match status" value="1"/>
</dbReference>
<dbReference type="RefSeq" id="WP_369224068.1">
    <property type="nucleotide sequence ID" value="NZ_CP163441.1"/>
</dbReference>
<dbReference type="InterPro" id="IPR003593">
    <property type="entry name" value="AAA+_ATPase"/>
</dbReference>
<dbReference type="SUPFAM" id="SSF53335">
    <property type="entry name" value="S-adenosyl-L-methionine-dependent methyltransferases"/>
    <property type="match status" value="1"/>
</dbReference>
<dbReference type="Pfam" id="PF13191">
    <property type="entry name" value="AAA_16"/>
    <property type="match status" value="1"/>
</dbReference>
<dbReference type="InterPro" id="IPR041698">
    <property type="entry name" value="Methyltransf_25"/>
</dbReference>
<evidence type="ECO:0000313" key="2">
    <source>
        <dbReference type="EMBL" id="XDQ45324.1"/>
    </source>
</evidence>
<reference evidence="2" key="1">
    <citation type="submission" date="2024-07" db="EMBL/GenBank/DDBJ databases">
        <authorList>
            <person name="Yu S.T."/>
        </authorList>
    </citation>
    <scope>NUCLEOTIDE SEQUENCE</scope>
    <source>
        <strain evidence="2">R39</strain>
    </source>
</reference>
<dbReference type="Pfam" id="PF13649">
    <property type="entry name" value="Methyltransf_25"/>
    <property type="match status" value="1"/>
</dbReference>
<dbReference type="Gene3D" id="3.40.50.300">
    <property type="entry name" value="P-loop containing nucleotide triphosphate hydrolases"/>
    <property type="match status" value="1"/>
</dbReference>
<dbReference type="EMBL" id="CP163441">
    <property type="protein sequence ID" value="XDQ45324.1"/>
    <property type="molecule type" value="Genomic_DNA"/>
</dbReference>
<sequence length="658" mass="71879">MDLTALIGTVAGVAGTAVGFLQWWDSRRSGPRSPAAATGAVPLLTEFTVLAPEARVRGHARPLVDRTAELHALRAGVRGHAPVLVVEGFSGVGKTALVAALCRLHARSHRVRWVFCAEKAQTLNLRSLALALSYDTELAGARELALVVGGSDAGGDRLQDALAAFLAANPVLLVLDDFHTVRDPALVAWARRTAHTEGRSTVVLTSRRHLREIPRTADTPWIELRGLAEQDARQLLVRCGLRLPEATLDAVWRRAGEGNPQALTLFAGQATLTRPEVLAVDLSAQRDDLNAWIGPIYDSLDPAQRTVLKAAAFVYEAAAPELVAELTGDDETPRLLAELEARFLLGRTEAGFELHSSVRDHVDARLTDEDRELFAARLTRWYRSRAREVFLDGLGADEPSYGLVYLESFPDYVAAEDRHIWLVDDLLDRLADTGRPLPAGARILVLGAGHGTHDAGFVKHGLDVTDLDIQPEIAALGERRALRLAGRVRYVVADMTRGLPDEVQEASMDAVFNIGSSFGYEDADDDNATVFRTAAAALKPGAPFVFEYVNGPHWEHRRVQRQIDTTVLPDGAERTEYSITDPTTATSLTAVRLRRPDGSGGWFRHFMHYYRLPQVLAMMERAGLHEEAVFGARGGRVRGPFDEAESEAMVVIATRTEG</sequence>
<dbReference type="CDD" id="cd02440">
    <property type="entry name" value="AdoMet_MTases"/>
    <property type="match status" value="1"/>
</dbReference>
<protein>
    <submittedName>
        <fullName evidence="2">AAA family ATPase</fullName>
    </submittedName>
</protein>
<dbReference type="InterPro" id="IPR027417">
    <property type="entry name" value="P-loop_NTPase"/>
</dbReference>
<dbReference type="InterPro" id="IPR029063">
    <property type="entry name" value="SAM-dependent_MTases_sf"/>
</dbReference>
<dbReference type="InterPro" id="IPR041664">
    <property type="entry name" value="AAA_16"/>
</dbReference>
<dbReference type="Gene3D" id="3.40.50.150">
    <property type="entry name" value="Vaccinia Virus protein VP39"/>
    <property type="match status" value="1"/>
</dbReference>
<dbReference type="Gene3D" id="2.20.130.10">
    <property type="entry name" value="CAC2371-like domains"/>
    <property type="match status" value="1"/>
</dbReference>
<organism evidence="2">
    <name type="scientific">Streptomyces sp. R39</name>
    <dbReference type="NCBI Taxonomy" id="3238631"/>
    <lineage>
        <taxon>Bacteria</taxon>
        <taxon>Bacillati</taxon>
        <taxon>Actinomycetota</taxon>
        <taxon>Actinomycetes</taxon>
        <taxon>Kitasatosporales</taxon>
        <taxon>Streptomycetaceae</taxon>
        <taxon>Streptomyces</taxon>
    </lineage>
</organism>
<evidence type="ECO:0000259" key="1">
    <source>
        <dbReference type="SMART" id="SM00382"/>
    </source>
</evidence>